<dbReference type="Pfam" id="PF13569">
    <property type="entry name" value="DUF4132"/>
    <property type="match status" value="1"/>
</dbReference>
<feature type="domain" description="DUF4132" evidence="1">
    <location>
        <begin position="855"/>
        <end position="1032"/>
    </location>
</feature>
<dbReference type="OrthoDB" id="4554725at2"/>
<dbReference type="EMBL" id="VFOZ01000001">
    <property type="protein sequence ID" value="TQL98914.1"/>
    <property type="molecule type" value="Genomic_DNA"/>
</dbReference>
<accession>A0A543CP95</accession>
<dbReference type="Proteomes" id="UP000316096">
    <property type="component" value="Unassembled WGS sequence"/>
</dbReference>
<comment type="caution">
    <text evidence="2">The sequence shown here is derived from an EMBL/GenBank/DDBJ whole genome shotgun (WGS) entry which is preliminary data.</text>
</comment>
<sequence>MNSADIELPDEHTFEMPSSWRRVLRRRRGGLPGTPVKINDRAAEKVQEWTERAAARTAQAVDDPESDRLLAEDVRAHLAGRATPRGAAALALILSEPDGDEHTDVDSPAVFADAWVSAHGLAFAVQAMAELGDVAVQPWYPGGNRRLRTCRLRAGLAGQRAFWRWAWQPVADRLRDILADAGEADYRAAVEALAGHRRTQAQRVIVSYLVPTEKDWVDECCAAGRQDDALRTMLFCSVGSAEQLAALTAHVGVGFGQYSRGVIATLIEVVGMDVVKLLTSAFDNAFNWADERKVAVSVLSRLPTDEAFQLMVDHLDQKHVQPAVLEAMKRYPVRALRLLAQAGAGTSPNASAVRDLLTGHVAANPDLTAAALPGLPPEVREAIERLHEDRTAGKPDRVEDAPAAVLPPLLATPPWTRRPKAVKPVVITGLEPPSEAAVTWVEGSREEWSNGASDYFHLRENDWPAVIRRYQDRELNYMWEVALFVNGPQDLLRPLVPGWRPSPLYGSEVWMKTVIARFELDALPTVLDIAAQDNPAVCGVLLLPFFDARVARLMADWLARLKSVRRTATTWFAWHGVAAVRLLVPDAVGTVGPPRTGAEAALRHVASVHGDQAVIEVAREYGDEAATVVAALLAADPLENLPARLPKPGSWLEPSRLPQVLLGDRTRALPPEAAGHILTMLSISRPGMEYAGLETVRETCDRASLAEFGWAVFLQWQAGGMPAKDGWALTGLGWIGDDETVRRLTPVIHAWPGEGGHSKAVAGLDVLAAIGTEIALMHLNGIAQRIKFKGLKEQARSKIQEVADGLGLTPEQLADRLVPDFGLDEDGSMVLDYGPRRFVVGFDEQLKPYVLDEGGKRRKALPAPGARDDAGPATAARKRFADLKKDVRTVAGDLIRRLETALVERRDWSVAEFTDLFVRHPLTWHVARRLVWLSDGTAFRVAEDRTLADVEDRALAPPDGARVRLAHPLDLAGSLDAWSEVFADYEILQPFPQLGRAVYVLTDEERAGSRLTRFEGVTVTTGKVLGLERHGWARESPQDAGIQGSISRAAGEGRFVVIGLDPGIAVGSPEIFPEHELHSIQISDHPDGWGRRDANPVRFGDLDPVAASEVIADLTELTS</sequence>
<organism evidence="2 3">
    <name type="scientific">Actinoallomurus bryophytorum</name>
    <dbReference type="NCBI Taxonomy" id="1490222"/>
    <lineage>
        <taxon>Bacteria</taxon>
        <taxon>Bacillati</taxon>
        <taxon>Actinomycetota</taxon>
        <taxon>Actinomycetes</taxon>
        <taxon>Streptosporangiales</taxon>
        <taxon>Thermomonosporaceae</taxon>
        <taxon>Actinoallomurus</taxon>
    </lineage>
</organism>
<keyword evidence="3" id="KW-1185">Reference proteome</keyword>
<evidence type="ECO:0000313" key="2">
    <source>
        <dbReference type="EMBL" id="TQL98914.1"/>
    </source>
</evidence>
<protein>
    <submittedName>
        <fullName evidence="2">Uncharacterized protein DUF4132</fullName>
    </submittedName>
</protein>
<name>A0A543CP95_9ACTN</name>
<proteinExistence type="predicted"/>
<dbReference type="InterPro" id="IPR025406">
    <property type="entry name" value="DUF4132"/>
</dbReference>
<reference evidence="2 3" key="1">
    <citation type="submission" date="2019-06" db="EMBL/GenBank/DDBJ databases">
        <title>Sequencing the genomes of 1000 actinobacteria strains.</title>
        <authorList>
            <person name="Klenk H.-P."/>
        </authorList>
    </citation>
    <scope>NUCLEOTIDE SEQUENCE [LARGE SCALE GENOMIC DNA]</scope>
    <source>
        <strain evidence="2 3">DSM 102200</strain>
    </source>
</reference>
<dbReference type="RefSeq" id="WP_141957461.1">
    <property type="nucleotide sequence ID" value="NZ_VFOZ01000001.1"/>
</dbReference>
<evidence type="ECO:0000259" key="1">
    <source>
        <dbReference type="Pfam" id="PF13569"/>
    </source>
</evidence>
<dbReference type="AlphaFoldDB" id="A0A543CP95"/>
<gene>
    <name evidence="2" type="ORF">FB559_4564</name>
</gene>
<evidence type="ECO:0000313" key="3">
    <source>
        <dbReference type="Proteomes" id="UP000316096"/>
    </source>
</evidence>